<proteinExistence type="predicted"/>
<protein>
    <submittedName>
        <fullName evidence="2">Uncharacterized protein</fullName>
    </submittedName>
</protein>
<accession>A0AAD6YKZ0</accession>
<organism evidence="2 3">
    <name type="scientific">Mycena pura</name>
    <dbReference type="NCBI Taxonomy" id="153505"/>
    <lineage>
        <taxon>Eukaryota</taxon>
        <taxon>Fungi</taxon>
        <taxon>Dikarya</taxon>
        <taxon>Basidiomycota</taxon>
        <taxon>Agaricomycotina</taxon>
        <taxon>Agaricomycetes</taxon>
        <taxon>Agaricomycetidae</taxon>
        <taxon>Agaricales</taxon>
        <taxon>Marasmiineae</taxon>
        <taxon>Mycenaceae</taxon>
        <taxon>Mycena</taxon>
    </lineage>
</organism>
<feature type="region of interest" description="Disordered" evidence="1">
    <location>
        <begin position="568"/>
        <end position="589"/>
    </location>
</feature>
<dbReference type="AlphaFoldDB" id="A0AAD6YKZ0"/>
<dbReference type="Proteomes" id="UP001219525">
    <property type="component" value="Unassembled WGS sequence"/>
</dbReference>
<feature type="region of interest" description="Disordered" evidence="1">
    <location>
        <begin position="432"/>
        <end position="493"/>
    </location>
</feature>
<dbReference type="EMBL" id="JARJCW010000007">
    <property type="protein sequence ID" value="KAJ7222380.1"/>
    <property type="molecule type" value="Genomic_DNA"/>
</dbReference>
<name>A0AAD6YKZ0_9AGAR</name>
<evidence type="ECO:0000256" key="1">
    <source>
        <dbReference type="SAM" id="MobiDB-lite"/>
    </source>
</evidence>
<evidence type="ECO:0000313" key="3">
    <source>
        <dbReference type="Proteomes" id="UP001219525"/>
    </source>
</evidence>
<keyword evidence="3" id="KW-1185">Reference proteome</keyword>
<sequence>MDPAPMLLAQLWKTEEFSTVKTSLYGHPNEWFAKTALLPSASQHSMVSIVVDVSLSLASAVHPNNVDSLSARAAGTLVCGGTNIPDFTAFTRIDWKCILAPNARFVVRRERVAAYRIDGHRRRRLGEEIRVAYIQGRNVYGSTRAARQQRFLDKFNFARRETAALYEATMTHNPRLHGERVPRDAVRAIRLLRDPAAARRARRRRLCDQRMPFMTSGPFILFRLSTHHSLGLALELFASLSSPQSNAWLIPAESTCRTQHHTCARLAARGCGLYDPADGGPTTCRPPNVRHTCVEQDPPTACPLHTPARATSQGLTPLTVHSPPGERKALACHSFPTTCTRPPPPADCCSLPVASYTPPAVPSLPRHLPLATRCSPPVAPVPTHGTQRMRTRTRMLPTLHCALPKKHRTPCGALYPPGARCRALVQGVGATGRRASRTSPHTLNGACAGGARQRRGASQGGGVENAPARGVAGGGTGGVEPTRSVTERRRRWASKPSLRTLNGVAAAQGVGAGRCRAVGIENEPAHAQRSVRGRCKAVAWGKAATWGMAGRRLRRKRARPGRFRAAAARGRRKRAHARSMERAASVQGAGAGRFRAAGIENDPTHAQRSVRGRCKAAAWGKATAWGMAACAGGGISMEDRKSTKN</sequence>
<gene>
    <name evidence="2" type="ORF">GGX14DRAFT_663506</name>
</gene>
<comment type="caution">
    <text evidence="2">The sequence shown here is derived from an EMBL/GenBank/DDBJ whole genome shotgun (WGS) entry which is preliminary data.</text>
</comment>
<reference evidence="2" key="1">
    <citation type="submission" date="2023-03" db="EMBL/GenBank/DDBJ databases">
        <title>Massive genome expansion in bonnet fungi (Mycena s.s.) driven by repeated elements and novel gene families across ecological guilds.</title>
        <authorList>
            <consortium name="Lawrence Berkeley National Laboratory"/>
            <person name="Harder C.B."/>
            <person name="Miyauchi S."/>
            <person name="Viragh M."/>
            <person name="Kuo A."/>
            <person name="Thoen E."/>
            <person name="Andreopoulos B."/>
            <person name="Lu D."/>
            <person name="Skrede I."/>
            <person name="Drula E."/>
            <person name="Henrissat B."/>
            <person name="Morin E."/>
            <person name="Kohler A."/>
            <person name="Barry K."/>
            <person name="LaButti K."/>
            <person name="Morin E."/>
            <person name="Salamov A."/>
            <person name="Lipzen A."/>
            <person name="Mereny Z."/>
            <person name="Hegedus B."/>
            <person name="Baldrian P."/>
            <person name="Stursova M."/>
            <person name="Weitz H."/>
            <person name="Taylor A."/>
            <person name="Grigoriev I.V."/>
            <person name="Nagy L.G."/>
            <person name="Martin F."/>
            <person name="Kauserud H."/>
        </authorList>
    </citation>
    <scope>NUCLEOTIDE SEQUENCE</scope>
    <source>
        <strain evidence="2">9144</strain>
    </source>
</reference>
<evidence type="ECO:0000313" key="2">
    <source>
        <dbReference type="EMBL" id="KAJ7222380.1"/>
    </source>
</evidence>